<feature type="domain" description="Carbohydrate kinase PfkB" evidence="3">
    <location>
        <begin position="163"/>
        <end position="293"/>
    </location>
</feature>
<dbReference type="Gene3D" id="3.40.1190.20">
    <property type="match status" value="1"/>
</dbReference>
<evidence type="ECO:0000259" key="3">
    <source>
        <dbReference type="Pfam" id="PF00294"/>
    </source>
</evidence>
<dbReference type="AlphaFoldDB" id="A0A1M5HY72"/>
<evidence type="ECO:0000313" key="5">
    <source>
        <dbReference type="Proteomes" id="UP000186132"/>
    </source>
</evidence>
<dbReference type="GO" id="GO:0016301">
    <property type="term" value="F:kinase activity"/>
    <property type="evidence" value="ECO:0007669"/>
    <property type="project" value="UniProtKB-KW"/>
</dbReference>
<organism evidence="4 5">
    <name type="scientific">Jatrophihabitans endophyticus</name>
    <dbReference type="NCBI Taxonomy" id="1206085"/>
    <lineage>
        <taxon>Bacteria</taxon>
        <taxon>Bacillati</taxon>
        <taxon>Actinomycetota</taxon>
        <taxon>Actinomycetes</taxon>
        <taxon>Jatrophihabitantales</taxon>
        <taxon>Jatrophihabitantaceae</taxon>
        <taxon>Jatrophihabitans</taxon>
    </lineage>
</organism>
<dbReference type="InterPro" id="IPR011611">
    <property type="entry name" value="PfkB_dom"/>
</dbReference>
<evidence type="ECO:0000313" key="4">
    <source>
        <dbReference type="EMBL" id="SHG20908.1"/>
    </source>
</evidence>
<dbReference type="Proteomes" id="UP000186132">
    <property type="component" value="Unassembled WGS sequence"/>
</dbReference>
<dbReference type="InterPro" id="IPR029056">
    <property type="entry name" value="Ribokinase-like"/>
</dbReference>
<dbReference type="InterPro" id="IPR052562">
    <property type="entry name" value="Ketohexokinase-related"/>
</dbReference>
<dbReference type="STRING" id="1206085.SAMN05443575_1682"/>
<dbReference type="PANTHER" id="PTHR42774">
    <property type="entry name" value="PHOSPHOTRANSFERASE SYSTEM TRANSPORT PROTEIN"/>
    <property type="match status" value="1"/>
</dbReference>
<protein>
    <submittedName>
        <fullName evidence="4">Sugar or nucleoside kinase, ribokinase family</fullName>
    </submittedName>
</protein>
<dbReference type="EMBL" id="FQVU01000002">
    <property type="protein sequence ID" value="SHG20908.1"/>
    <property type="molecule type" value="Genomic_DNA"/>
</dbReference>
<dbReference type="Pfam" id="PF00294">
    <property type="entry name" value="PfkB"/>
    <property type="match status" value="1"/>
</dbReference>
<keyword evidence="2 4" id="KW-0418">Kinase</keyword>
<gene>
    <name evidence="4" type="ORF">SAMN05443575_1682</name>
</gene>
<sequence length="353" mass="37194">MPESPLAPEPYDLLLQGTVFLDVVLTGLESPPSRGAEVLASGMGSCPGGIANLAIAASRLGLRTTLSAAFGDDLYADFCWTTLAEQEGVDLSHSMRFPGWHSPVTVSMVLDRDRAMVTHAHPSPLPPTTMLGGRPAAAFGFVHLEAEPQPWVVEAAAGGMRLFADVGWDPVEEWSPKILDQLEHYYAFLPNSVEAMAYTRTDDPHDAVHALADRVPVAVVTCGGEGAIAMDATTGEEAWVPTFPVNAHDPTGAGDVFGAAFVLGTKYGWPLERRLAFANLCAALSVQNVGGSLAAPGWGDIVDWLAGIRGRAAAGSTTAADAVSRYAFLDDVVPDEHASVRRASATIARFSDA</sequence>
<proteinExistence type="predicted"/>
<name>A0A1M5HY72_9ACTN</name>
<accession>A0A1M5HY72</accession>
<dbReference type="SUPFAM" id="SSF53613">
    <property type="entry name" value="Ribokinase-like"/>
    <property type="match status" value="1"/>
</dbReference>
<dbReference type="OrthoDB" id="9813569at2"/>
<dbReference type="PROSITE" id="PS00584">
    <property type="entry name" value="PFKB_KINASES_2"/>
    <property type="match status" value="1"/>
</dbReference>
<dbReference type="InterPro" id="IPR002173">
    <property type="entry name" value="Carboh/pur_kinase_PfkB_CS"/>
</dbReference>
<dbReference type="RefSeq" id="WP_073388507.1">
    <property type="nucleotide sequence ID" value="NZ_FQVU01000002.1"/>
</dbReference>
<evidence type="ECO:0000256" key="2">
    <source>
        <dbReference type="ARBA" id="ARBA00022777"/>
    </source>
</evidence>
<dbReference type="PANTHER" id="PTHR42774:SF3">
    <property type="entry name" value="KETOHEXOKINASE"/>
    <property type="match status" value="1"/>
</dbReference>
<keyword evidence="5" id="KW-1185">Reference proteome</keyword>
<evidence type="ECO:0000256" key="1">
    <source>
        <dbReference type="ARBA" id="ARBA00022679"/>
    </source>
</evidence>
<keyword evidence="1" id="KW-0808">Transferase</keyword>
<reference evidence="5" key="1">
    <citation type="submission" date="2016-11" db="EMBL/GenBank/DDBJ databases">
        <authorList>
            <person name="Varghese N."/>
            <person name="Submissions S."/>
        </authorList>
    </citation>
    <scope>NUCLEOTIDE SEQUENCE [LARGE SCALE GENOMIC DNA]</scope>
    <source>
        <strain evidence="5">DSM 45627</strain>
    </source>
</reference>